<comment type="caution">
    <text evidence="2">The sequence shown here is derived from an EMBL/GenBank/DDBJ whole genome shotgun (WGS) entry which is preliminary data.</text>
</comment>
<gene>
    <name evidence="2" type="ORF">GPM918_LOCUS29316</name>
    <name evidence="3" type="ORF">OVA965_LOCUS32124</name>
    <name evidence="4" type="ORF">SRO942_LOCUS29888</name>
    <name evidence="5" type="ORF">TMI583_LOCUS32981</name>
</gene>
<organism evidence="2 6">
    <name type="scientific">Didymodactylos carnosus</name>
    <dbReference type="NCBI Taxonomy" id="1234261"/>
    <lineage>
        <taxon>Eukaryota</taxon>
        <taxon>Metazoa</taxon>
        <taxon>Spiralia</taxon>
        <taxon>Gnathifera</taxon>
        <taxon>Rotifera</taxon>
        <taxon>Eurotatoria</taxon>
        <taxon>Bdelloidea</taxon>
        <taxon>Philodinida</taxon>
        <taxon>Philodinidae</taxon>
        <taxon>Didymodactylos</taxon>
    </lineage>
</organism>
<dbReference type="EMBL" id="CAJNOK010024773">
    <property type="protein sequence ID" value="CAF1381364.1"/>
    <property type="molecule type" value="Genomic_DNA"/>
</dbReference>
<evidence type="ECO:0000313" key="4">
    <source>
        <dbReference type="EMBL" id="CAF4161006.1"/>
    </source>
</evidence>
<keyword evidence="6" id="KW-1185">Reference proteome</keyword>
<feature type="region of interest" description="Disordered" evidence="1">
    <location>
        <begin position="143"/>
        <end position="235"/>
    </location>
</feature>
<feature type="compositionally biased region" description="Basic and acidic residues" evidence="1">
    <location>
        <begin position="147"/>
        <end position="200"/>
    </location>
</feature>
<dbReference type="Proteomes" id="UP000677228">
    <property type="component" value="Unassembled WGS sequence"/>
</dbReference>
<evidence type="ECO:0000313" key="3">
    <source>
        <dbReference type="EMBL" id="CAF1381364.1"/>
    </source>
</evidence>
<sequence>MAYSFSTIDSRLNNIRDNTREGVDDIEDHAKRRAHRDPADVYEQALLDKTNNVEQTVHQQVDDVRQDVLRRRPQQGDPNYQYKAEQYQQFVRHAATGMDSMKGTFRTLFSRVGEVVRKIARWVRDNLPNIIVAIGTIFTKVVQAKESSGDGKRPLYRPAKEKSQMAKQSEQAREHGHDRQEKTPMTDGENDKRQHVETVYHENGGSSGKGGTATVKNQNQQEKGRHKRNMKDMSDKEQEKYFNDTINDFERMLINHVDELRDTIMSSRPDPEDPEYLDKKNLYVELVKGGTLMMEHLRKTITDLLTRYRLYLEELWETITSGKDPAPVTKKFEEHVDRYIQQRWDPIFDKMDQLAAEIEGKHKKEAS</sequence>
<dbReference type="EMBL" id="CAJOBC010046036">
    <property type="protein sequence ID" value="CAF4161006.1"/>
    <property type="molecule type" value="Genomic_DNA"/>
</dbReference>
<dbReference type="AlphaFoldDB" id="A0A815EW62"/>
<evidence type="ECO:0000313" key="5">
    <source>
        <dbReference type="EMBL" id="CAF4189867.1"/>
    </source>
</evidence>
<proteinExistence type="predicted"/>
<accession>A0A815EW62</accession>
<evidence type="ECO:0000313" key="2">
    <source>
        <dbReference type="EMBL" id="CAF1317685.1"/>
    </source>
</evidence>
<dbReference type="EMBL" id="CAJOBA010046468">
    <property type="protein sequence ID" value="CAF4189867.1"/>
    <property type="molecule type" value="Genomic_DNA"/>
</dbReference>
<dbReference type="Proteomes" id="UP000682733">
    <property type="component" value="Unassembled WGS sequence"/>
</dbReference>
<evidence type="ECO:0000256" key="1">
    <source>
        <dbReference type="SAM" id="MobiDB-lite"/>
    </source>
</evidence>
<reference evidence="2" key="1">
    <citation type="submission" date="2021-02" db="EMBL/GenBank/DDBJ databases">
        <authorList>
            <person name="Nowell W R."/>
        </authorList>
    </citation>
    <scope>NUCLEOTIDE SEQUENCE</scope>
</reference>
<dbReference type="EMBL" id="CAJNOQ010013256">
    <property type="protein sequence ID" value="CAF1317685.1"/>
    <property type="molecule type" value="Genomic_DNA"/>
</dbReference>
<protein>
    <submittedName>
        <fullName evidence="2">Uncharacterized protein</fullName>
    </submittedName>
</protein>
<evidence type="ECO:0000313" key="6">
    <source>
        <dbReference type="Proteomes" id="UP000663829"/>
    </source>
</evidence>
<name>A0A815EW62_9BILA</name>
<dbReference type="Proteomes" id="UP000681722">
    <property type="component" value="Unassembled WGS sequence"/>
</dbReference>
<dbReference type="OrthoDB" id="10067148at2759"/>
<dbReference type="Proteomes" id="UP000663829">
    <property type="component" value="Unassembled WGS sequence"/>
</dbReference>